<evidence type="ECO:0000256" key="4">
    <source>
        <dbReference type="ARBA" id="ARBA00022989"/>
    </source>
</evidence>
<dbReference type="AlphaFoldDB" id="A0A090IQL3"/>
<dbReference type="STRING" id="80852.AWOD_I_1571"/>
<protein>
    <submittedName>
        <fullName evidence="7">Inner membrane protein, LrgA family</fullName>
    </submittedName>
</protein>
<dbReference type="PANTHER" id="PTHR33931:SF5">
    <property type="entry name" value="UPF0299 MEMBRANE PROTEIN YOHJ"/>
    <property type="match status" value="1"/>
</dbReference>
<evidence type="ECO:0000256" key="2">
    <source>
        <dbReference type="ARBA" id="ARBA00022475"/>
    </source>
</evidence>
<keyword evidence="4 6" id="KW-1133">Transmembrane helix</keyword>
<keyword evidence="5 6" id="KW-0472">Membrane</keyword>
<evidence type="ECO:0000256" key="6">
    <source>
        <dbReference type="SAM" id="Phobius"/>
    </source>
</evidence>
<comment type="subcellular location">
    <subcellularLocation>
        <location evidence="1">Cell membrane</location>
        <topology evidence="1">Multi-pass membrane protein</topology>
    </subcellularLocation>
</comment>
<keyword evidence="8" id="KW-1185">Reference proteome</keyword>
<proteinExistence type="predicted"/>
<dbReference type="PANTHER" id="PTHR33931">
    <property type="entry name" value="HOLIN-LIKE PROTEIN CIDA-RELATED"/>
    <property type="match status" value="1"/>
</dbReference>
<keyword evidence="2" id="KW-1003">Cell membrane</keyword>
<name>A0A090IQL3_9GAMM</name>
<keyword evidence="3 6" id="KW-0812">Transmembrane</keyword>
<feature type="transmembrane region" description="Helical" evidence="6">
    <location>
        <begin position="27"/>
        <end position="48"/>
    </location>
</feature>
<organism evidence="7 8">
    <name type="scientific">Aliivibrio wodanis</name>
    <dbReference type="NCBI Taxonomy" id="80852"/>
    <lineage>
        <taxon>Bacteria</taxon>
        <taxon>Pseudomonadati</taxon>
        <taxon>Pseudomonadota</taxon>
        <taxon>Gammaproteobacteria</taxon>
        <taxon>Vibrionales</taxon>
        <taxon>Vibrionaceae</taxon>
        <taxon>Aliivibrio</taxon>
    </lineage>
</organism>
<dbReference type="HOGENOM" id="CLU_113736_1_1_6"/>
<dbReference type="EMBL" id="LN554846">
    <property type="protein sequence ID" value="CED71643.1"/>
    <property type="molecule type" value="Genomic_DNA"/>
</dbReference>
<dbReference type="KEGG" id="awd:AWOD_I_1571"/>
<dbReference type="Proteomes" id="UP000032427">
    <property type="component" value="Chromosome 1"/>
</dbReference>
<evidence type="ECO:0000256" key="1">
    <source>
        <dbReference type="ARBA" id="ARBA00004651"/>
    </source>
</evidence>
<evidence type="ECO:0000256" key="3">
    <source>
        <dbReference type="ARBA" id="ARBA00022692"/>
    </source>
</evidence>
<dbReference type="PATRIC" id="fig|80852.17.peg.1618"/>
<accession>A0A090IQL3</accession>
<evidence type="ECO:0000313" key="8">
    <source>
        <dbReference type="Proteomes" id="UP000032427"/>
    </source>
</evidence>
<reference evidence="8" key="1">
    <citation type="submission" date="2014-09" db="EMBL/GenBank/DDBJ databases">
        <authorList>
            <person name="Hjerde E."/>
        </authorList>
    </citation>
    <scope>NUCLEOTIDE SEQUENCE [LARGE SCALE GENOMIC DNA]</scope>
    <source>
        <strain evidence="8">06/09/139</strain>
    </source>
</reference>
<sequence>MIKYIYSFAWIFASLFAGNGIQSWLNISIPGSIIGMLILFTAMVIGVCKPDWTATGCQFFMRNMLILFIPISVGLMTHFDLLINNAIPIIVSTAGGSLLVLVCLSLFIDRLDRGNK</sequence>
<feature type="transmembrane region" description="Helical" evidence="6">
    <location>
        <begin position="60"/>
        <end position="79"/>
    </location>
</feature>
<feature type="transmembrane region" description="Helical" evidence="6">
    <location>
        <begin position="85"/>
        <end position="108"/>
    </location>
</feature>
<evidence type="ECO:0000313" key="7">
    <source>
        <dbReference type="EMBL" id="CED71643.1"/>
    </source>
</evidence>
<dbReference type="InterPro" id="IPR005538">
    <property type="entry name" value="LrgA/CidA"/>
</dbReference>
<dbReference type="Pfam" id="PF03788">
    <property type="entry name" value="LrgA"/>
    <property type="match status" value="1"/>
</dbReference>
<dbReference type="GeneID" id="28541129"/>
<evidence type="ECO:0000256" key="5">
    <source>
        <dbReference type="ARBA" id="ARBA00023136"/>
    </source>
</evidence>
<gene>
    <name evidence="7" type="ORF">AWOD_I_1571</name>
</gene>
<dbReference type="OrthoDB" id="385012at2"/>
<dbReference type="GO" id="GO:0005886">
    <property type="term" value="C:plasma membrane"/>
    <property type="evidence" value="ECO:0007669"/>
    <property type="project" value="UniProtKB-SubCell"/>
</dbReference>